<gene>
    <name evidence="2" type="ORF">FIBRA_01978</name>
</gene>
<dbReference type="AlphaFoldDB" id="J4G1A3"/>
<dbReference type="GO" id="GO:0004672">
    <property type="term" value="F:protein kinase activity"/>
    <property type="evidence" value="ECO:0007669"/>
    <property type="project" value="InterPro"/>
</dbReference>
<accession>J4G1A3</accession>
<dbReference type="GeneID" id="24094864"/>
<dbReference type="SMART" id="SM00220">
    <property type="entry name" value="S_TKc"/>
    <property type="match status" value="1"/>
</dbReference>
<dbReference type="PROSITE" id="PS00108">
    <property type="entry name" value="PROTEIN_KINASE_ST"/>
    <property type="match status" value="1"/>
</dbReference>
<dbReference type="Pfam" id="PF00069">
    <property type="entry name" value="Pkinase"/>
    <property type="match status" value="1"/>
</dbReference>
<dbReference type="EMBL" id="HE796958">
    <property type="protein sequence ID" value="CCL99953.1"/>
    <property type="molecule type" value="Genomic_DNA"/>
</dbReference>
<protein>
    <recommendedName>
        <fullName evidence="1">Protein kinase domain-containing protein</fullName>
    </recommendedName>
</protein>
<dbReference type="InterPro" id="IPR000719">
    <property type="entry name" value="Prot_kinase_dom"/>
</dbReference>
<evidence type="ECO:0000313" key="3">
    <source>
        <dbReference type="Proteomes" id="UP000006352"/>
    </source>
</evidence>
<dbReference type="PROSITE" id="PS50011">
    <property type="entry name" value="PROTEIN_KINASE_DOM"/>
    <property type="match status" value="1"/>
</dbReference>
<evidence type="ECO:0000313" key="2">
    <source>
        <dbReference type="EMBL" id="CCL99953.1"/>
    </source>
</evidence>
<organism evidence="2 3">
    <name type="scientific">Fibroporia radiculosa</name>
    <dbReference type="NCBI Taxonomy" id="599839"/>
    <lineage>
        <taxon>Eukaryota</taxon>
        <taxon>Fungi</taxon>
        <taxon>Dikarya</taxon>
        <taxon>Basidiomycota</taxon>
        <taxon>Agaricomycotina</taxon>
        <taxon>Agaricomycetes</taxon>
        <taxon>Polyporales</taxon>
        <taxon>Fibroporiaceae</taxon>
        <taxon>Fibroporia</taxon>
    </lineage>
</organism>
<dbReference type="OrthoDB" id="2789888at2759"/>
<dbReference type="STRING" id="599839.J4G1A3"/>
<feature type="domain" description="Protein kinase" evidence="1">
    <location>
        <begin position="1"/>
        <end position="343"/>
    </location>
</feature>
<dbReference type="InParanoid" id="J4G1A3"/>
<dbReference type="HOGENOM" id="CLU_900116_0_0_1"/>
<dbReference type="RefSeq" id="XP_012179236.1">
    <property type="nucleotide sequence ID" value="XM_012323846.1"/>
</dbReference>
<dbReference type="GO" id="GO:0005524">
    <property type="term" value="F:ATP binding"/>
    <property type="evidence" value="ECO:0007669"/>
    <property type="project" value="InterPro"/>
</dbReference>
<dbReference type="InterPro" id="IPR008271">
    <property type="entry name" value="Ser/Thr_kinase_AS"/>
</dbReference>
<reference evidence="2 3" key="1">
    <citation type="journal article" date="2012" name="Appl. Environ. Microbiol.">
        <title>Short-read sequencing for genomic analysis of the brown rot fungus Fibroporia radiculosa.</title>
        <authorList>
            <person name="Tang J.D."/>
            <person name="Perkins A.D."/>
            <person name="Sonstegard T.S."/>
            <person name="Schroeder S.G."/>
            <person name="Burgess S.C."/>
            <person name="Diehl S.V."/>
        </authorList>
    </citation>
    <scope>NUCLEOTIDE SEQUENCE [LARGE SCALE GENOMIC DNA]</scope>
    <source>
        <strain evidence="2 3">TFFH 294</strain>
    </source>
</reference>
<dbReference type="Gene3D" id="1.10.510.10">
    <property type="entry name" value="Transferase(Phosphotransferase) domain 1"/>
    <property type="match status" value="1"/>
</dbReference>
<dbReference type="Proteomes" id="UP000006352">
    <property type="component" value="Unassembled WGS sequence"/>
</dbReference>
<keyword evidence="3" id="KW-1185">Reference proteome</keyword>
<dbReference type="SUPFAM" id="SSF56112">
    <property type="entry name" value="Protein kinase-like (PK-like)"/>
    <property type="match status" value="1"/>
</dbReference>
<dbReference type="InterPro" id="IPR011009">
    <property type="entry name" value="Kinase-like_dom_sf"/>
</dbReference>
<sequence length="343" mass="38027">MADLEKELDSSKKRVLREINDIGWKMVSHPNKKDKSGWASSTGILHRALGSVAEMSKPNLDDDLGIFGTDKGAAVVEQMGLVVEYVLFGHPFVAYVWDENHEAGILKFVPKGQTEVDVLQYLNAIDSPMNHTVRPIQVRSTSQGTFVHLPPSGGWLGCLRDVDEHLKDTALQLFEAVAFMHKHRVAHLDLKPANIVIQPEYGRLTIIDFSHSIRVKRTSQTVTGLFGTEGYIAPEMGEISYDPIRADLWSCGKVVEELCAHCKSPSPIHEQLVGIAGRLMSPDPLRQPIMIEAVRMLKCSDTKPAFGHRMIGVLKYVVSFLSLGCTRNVTLQSDCKETSVVTN</sequence>
<proteinExistence type="predicted"/>
<evidence type="ECO:0000259" key="1">
    <source>
        <dbReference type="PROSITE" id="PS50011"/>
    </source>
</evidence>
<name>J4G1A3_9APHY</name>
<dbReference type="PANTHER" id="PTHR24347">
    <property type="entry name" value="SERINE/THREONINE-PROTEIN KINASE"/>
    <property type="match status" value="1"/>
</dbReference>